<sequence length="216" mass="23466">MGAVSIVTAAVVVLAAHTAVAQSKPQVQSPQVQAPQMEGRRRISNDPERLAPFGLMLDAGMPEGAGLSGVLRPSPYLRIHLGGAHNGLRGALRAGLTLLPLKSKVSPSFSWEFGHAQAASTQTLNRRLADRTQLPASSMERVGYTYISTHVGLEFNATRRLSFFVRGGMSFMEMDVPSLQKLDEPFRDALSPVETQSWMMRKVQPSGKLGLTFFFG</sequence>
<gene>
    <name evidence="2" type="ORF">GTZ93_14785</name>
</gene>
<feature type="chain" id="PRO_5030627221" description="Outer membrane protein beta-barrel domain-containing protein" evidence="1">
    <location>
        <begin position="22"/>
        <end position="216"/>
    </location>
</feature>
<evidence type="ECO:0000313" key="3">
    <source>
        <dbReference type="Proteomes" id="UP000537825"/>
    </source>
</evidence>
<keyword evidence="1" id="KW-0732">Signal</keyword>
<accession>A0A7X4Y9E7</accession>
<proteinExistence type="predicted"/>
<protein>
    <recommendedName>
        <fullName evidence="4">Outer membrane protein beta-barrel domain-containing protein</fullName>
    </recommendedName>
</protein>
<evidence type="ECO:0000256" key="1">
    <source>
        <dbReference type="SAM" id="SignalP"/>
    </source>
</evidence>
<name>A0A7X4Y9E7_9BACT</name>
<reference evidence="2 3" key="1">
    <citation type="submission" date="2020-01" db="EMBL/GenBank/DDBJ databases">
        <title>The draft genome sequence of Corallococcus exiguus DSM 14696.</title>
        <authorList>
            <person name="Zhang X."/>
            <person name="Zhu H."/>
        </authorList>
    </citation>
    <scope>NUCLEOTIDE SEQUENCE [LARGE SCALE GENOMIC DNA]</scope>
    <source>
        <strain evidence="2 3">DSM 14696</strain>
    </source>
</reference>
<comment type="caution">
    <text evidence="2">The sequence shown here is derived from an EMBL/GenBank/DDBJ whole genome shotgun (WGS) entry which is preliminary data.</text>
</comment>
<dbReference type="AlphaFoldDB" id="A0A7X4Y9E7"/>
<keyword evidence="3" id="KW-1185">Reference proteome</keyword>
<evidence type="ECO:0008006" key="4">
    <source>
        <dbReference type="Google" id="ProtNLM"/>
    </source>
</evidence>
<dbReference type="Proteomes" id="UP000537825">
    <property type="component" value="Unassembled WGS sequence"/>
</dbReference>
<organism evidence="2 3">
    <name type="scientific">Corallococcus exiguus</name>
    <dbReference type="NCBI Taxonomy" id="83462"/>
    <lineage>
        <taxon>Bacteria</taxon>
        <taxon>Pseudomonadati</taxon>
        <taxon>Myxococcota</taxon>
        <taxon>Myxococcia</taxon>
        <taxon>Myxococcales</taxon>
        <taxon>Cystobacterineae</taxon>
        <taxon>Myxococcaceae</taxon>
        <taxon>Corallococcus</taxon>
    </lineage>
</organism>
<feature type="signal peptide" evidence="1">
    <location>
        <begin position="1"/>
        <end position="21"/>
    </location>
</feature>
<dbReference type="RefSeq" id="WP_120581369.1">
    <property type="nucleotide sequence ID" value="NZ_CBCSLE010000273.1"/>
</dbReference>
<dbReference type="EMBL" id="JAAAPK010000003">
    <property type="protein sequence ID" value="NBC41095.1"/>
    <property type="molecule type" value="Genomic_DNA"/>
</dbReference>
<evidence type="ECO:0000313" key="2">
    <source>
        <dbReference type="EMBL" id="NBC41095.1"/>
    </source>
</evidence>